<feature type="transmembrane region" description="Helical" evidence="8">
    <location>
        <begin position="86"/>
        <end position="105"/>
    </location>
</feature>
<feature type="transmembrane region" description="Helical" evidence="8">
    <location>
        <begin position="20"/>
        <end position="45"/>
    </location>
</feature>
<feature type="transmembrane region" description="Helical" evidence="8">
    <location>
        <begin position="231"/>
        <end position="253"/>
    </location>
</feature>
<evidence type="ECO:0000256" key="4">
    <source>
        <dbReference type="ARBA" id="ARBA00022475"/>
    </source>
</evidence>
<dbReference type="InterPro" id="IPR004638">
    <property type="entry name" value="EmrB-like"/>
</dbReference>
<feature type="transmembrane region" description="Helical" evidence="8">
    <location>
        <begin position="145"/>
        <end position="167"/>
    </location>
</feature>
<evidence type="ECO:0000256" key="2">
    <source>
        <dbReference type="ARBA" id="ARBA00008537"/>
    </source>
</evidence>
<evidence type="ECO:0000259" key="9">
    <source>
        <dbReference type="PROSITE" id="PS50850"/>
    </source>
</evidence>
<evidence type="ECO:0000256" key="5">
    <source>
        <dbReference type="ARBA" id="ARBA00022692"/>
    </source>
</evidence>
<sequence>MDNIAQIQTETSNKMTRALLLLGISLGYFMVLLDTTVVSIALPAIHADMGGGIVGLQWVVNSYTLVFTGFLLSMGGIADKLGAKRVYVGGLVLFLAASAVSAAVPSLPWLIAMRAVLGIGGAALMPSSLSLIARAFPEPAKRARVMGIWAAVTGIAMASGPVIGGFLVDSFGWRSIFLLNVPLAASVVLTSRLVPETQRNRESGFDWLGQLLAIAAITALSFAIMEGEVYGWGSPVIAGGFGFSALSILWFLIHEAKAKAPLLPLSIFRNPTVSAGMVNGMAINFGLSAVLFILPLFYEQIRGLSAHLAGLALLPMTIPLAVNPVVTGRIVGRFGARLPMTAGFALTALGVLLQTGADTDTGHILAAIGLLLIGLGVSLTIPSLMTAVISAAPKEQTGTVSGALNSSRQLGATLAVAFAGAIINGSESFTAGMRVSFLAAAVILLGGSLLSYLLMGRRKG</sequence>
<evidence type="ECO:0000256" key="3">
    <source>
        <dbReference type="ARBA" id="ARBA00022448"/>
    </source>
</evidence>
<keyword evidence="7 8" id="KW-0472">Membrane</keyword>
<dbReference type="RefSeq" id="WP_345585412.1">
    <property type="nucleotide sequence ID" value="NZ_BAABJG010000003.1"/>
</dbReference>
<dbReference type="EMBL" id="JBHTLU010000019">
    <property type="protein sequence ID" value="MFD1221457.1"/>
    <property type="molecule type" value="Genomic_DNA"/>
</dbReference>
<evidence type="ECO:0000313" key="11">
    <source>
        <dbReference type="Proteomes" id="UP001597180"/>
    </source>
</evidence>
<evidence type="ECO:0000256" key="8">
    <source>
        <dbReference type="SAM" id="Phobius"/>
    </source>
</evidence>
<gene>
    <name evidence="10" type="ORF">ACFQ4B_15155</name>
</gene>
<keyword evidence="11" id="KW-1185">Reference proteome</keyword>
<keyword evidence="6 8" id="KW-1133">Transmembrane helix</keyword>
<organism evidence="10 11">
    <name type="scientific">Paenibacillus vulneris</name>
    <dbReference type="NCBI Taxonomy" id="1133364"/>
    <lineage>
        <taxon>Bacteria</taxon>
        <taxon>Bacillati</taxon>
        <taxon>Bacillota</taxon>
        <taxon>Bacilli</taxon>
        <taxon>Bacillales</taxon>
        <taxon>Paenibacillaceae</taxon>
        <taxon>Paenibacillus</taxon>
    </lineage>
</organism>
<evidence type="ECO:0000313" key="10">
    <source>
        <dbReference type="EMBL" id="MFD1221457.1"/>
    </source>
</evidence>
<feature type="transmembrane region" description="Helical" evidence="8">
    <location>
        <begin position="207"/>
        <end position="225"/>
    </location>
</feature>
<dbReference type="InterPro" id="IPR020846">
    <property type="entry name" value="MFS_dom"/>
</dbReference>
<dbReference type="PANTHER" id="PTHR42718:SF9">
    <property type="entry name" value="MAJOR FACILITATOR SUPERFAMILY MULTIDRUG TRANSPORTER MFSC"/>
    <property type="match status" value="1"/>
</dbReference>
<feature type="transmembrane region" description="Helical" evidence="8">
    <location>
        <begin position="410"/>
        <end position="429"/>
    </location>
</feature>
<protein>
    <submittedName>
        <fullName evidence="10">MFS transporter</fullName>
    </submittedName>
</protein>
<keyword evidence="4" id="KW-1003">Cell membrane</keyword>
<evidence type="ECO:0000256" key="7">
    <source>
        <dbReference type="ARBA" id="ARBA00023136"/>
    </source>
</evidence>
<dbReference type="NCBIfam" id="TIGR00711">
    <property type="entry name" value="efflux_EmrB"/>
    <property type="match status" value="1"/>
</dbReference>
<dbReference type="Gene3D" id="1.20.1250.20">
    <property type="entry name" value="MFS general substrate transporter like domains"/>
    <property type="match status" value="1"/>
</dbReference>
<dbReference type="InterPro" id="IPR011701">
    <property type="entry name" value="MFS"/>
</dbReference>
<dbReference type="PANTHER" id="PTHR42718">
    <property type="entry name" value="MAJOR FACILITATOR SUPERFAMILY MULTIDRUG TRANSPORTER MFSC"/>
    <property type="match status" value="1"/>
</dbReference>
<feature type="transmembrane region" description="Helical" evidence="8">
    <location>
        <begin position="338"/>
        <end position="357"/>
    </location>
</feature>
<feature type="transmembrane region" description="Helical" evidence="8">
    <location>
        <begin position="111"/>
        <end position="133"/>
    </location>
</feature>
<dbReference type="Pfam" id="PF07690">
    <property type="entry name" value="MFS_1"/>
    <property type="match status" value="1"/>
</dbReference>
<feature type="transmembrane region" description="Helical" evidence="8">
    <location>
        <begin position="51"/>
        <end position="74"/>
    </location>
</feature>
<proteinExistence type="inferred from homology"/>
<keyword evidence="5 8" id="KW-0812">Transmembrane</keyword>
<dbReference type="Proteomes" id="UP001597180">
    <property type="component" value="Unassembled WGS sequence"/>
</dbReference>
<feature type="transmembrane region" description="Helical" evidence="8">
    <location>
        <begin position="273"/>
        <end position="298"/>
    </location>
</feature>
<comment type="subcellular location">
    <subcellularLocation>
        <location evidence="1">Cell membrane</location>
        <topology evidence="1">Multi-pass membrane protein</topology>
    </subcellularLocation>
</comment>
<evidence type="ECO:0000256" key="6">
    <source>
        <dbReference type="ARBA" id="ARBA00022989"/>
    </source>
</evidence>
<feature type="transmembrane region" description="Helical" evidence="8">
    <location>
        <begin position="363"/>
        <end position="389"/>
    </location>
</feature>
<name>A0ABW3UKF8_9BACL</name>
<dbReference type="Gene3D" id="1.20.1720.10">
    <property type="entry name" value="Multidrug resistance protein D"/>
    <property type="match status" value="1"/>
</dbReference>
<dbReference type="InterPro" id="IPR036259">
    <property type="entry name" value="MFS_trans_sf"/>
</dbReference>
<feature type="domain" description="Major facilitator superfamily (MFS) profile" evidence="9">
    <location>
        <begin position="20"/>
        <end position="459"/>
    </location>
</feature>
<feature type="transmembrane region" description="Helical" evidence="8">
    <location>
        <begin position="304"/>
        <end position="326"/>
    </location>
</feature>
<comment type="caution">
    <text evidence="10">The sequence shown here is derived from an EMBL/GenBank/DDBJ whole genome shotgun (WGS) entry which is preliminary data.</text>
</comment>
<reference evidence="11" key="1">
    <citation type="journal article" date="2019" name="Int. J. Syst. Evol. Microbiol.">
        <title>The Global Catalogue of Microorganisms (GCM) 10K type strain sequencing project: providing services to taxonomists for standard genome sequencing and annotation.</title>
        <authorList>
            <consortium name="The Broad Institute Genomics Platform"/>
            <consortium name="The Broad Institute Genome Sequencing Center for Infectious Disease"/>
            <person name="Wu L."/>
            <person name="Ma J."/>
        </authorList>
    </citation>
    <scope>NUCLEOTIDE SEQUENCE [LARGE SCALE GENOMIC DNA]</scope>
    <source>
        <strain evidence="11">CCUG 53270</strain>
    </source>
</reference>
<keyword evidence="3" id="KW-0813">Transport</keyword>
<dbReference type="SUPFAM" id="SSF103473">
    <property type="entry name" value="MFS general substrate transporter"/>
    <property type="match status" value="2"/>
</dbReference>
<feature type="transmembrane region" description="Helical" evidence="8">
    <location>
        <begin position="173"/>
        <end position="195"/>
    </location>
</feature>
<accession>A0ABW3UKF8</accession>
<comment type="similarity">
    <text evidence="2">Belongs to the major facilitator superfamily. EmrB family.</text>
</comment>
<dbReference type="CDD" id="cd17321">
    <property type="entry name" value="MFS_MMR_MDR_like"/>
    <property type="match status" value="1"/>
</dbReference>
<feature type="transmembrane region" description="Helical" evidence="8">
    <location>
        <begin position="435"/>
        <end position="455"/>
    </location>
</feature>
<dbReference type="PROSITE" id="PS50850">
    <property type="entry name" value="MFS"/>
    <property type="match status" value="1"/>
</dbReference>
<evidence type="ECO:0000256" key="1">
    <source>
        <dbReference type="ARBA" id="ARBA00004651"/>
    </source>
</evidence>